<dbReference type="SUPFAM" id="SSF53335">
    <property type="entry name" value="S-adenosyl-L-methionine-dependent methyltransferases"/>
    <property type="match status" value="1"/>
</dbReference>
<keyword evidence="6" id="KW-1185">Reference proteome</keyword>
<feature type="domain" description="O-methyltransferase C-terminal" evidence="4">
    <location>
        <begin position="123"/>
        <end position="260"/>
    </location>
</feature>
<dbReference type="InterPro" id="IPR029063">
    <property type="entry name" value="SAM-dependent_MTases_sf"/>
</dbReference>
<dbReference type="PANTHER" id="PTHR11746">
    <property type="entry name" value="O-METHYLTRANSFERASE"/>
    <property type="match status" value="1"/>
</dbReference>
<dbReference type="Gene3D" id="1.10.10.10">
    <property type="entry name" value="Winged helix-like DNA-binding domain superfamily/Winged helix DNA-binding domain"/>
    <property type="match status" value="1"/>
</dbReference>
<evidence type="ECO:0000256" key="3">
    <source>
        <dbReference type="ARBA" id="ARBA00022691"/>
    </source>
</evidence>
<keyword evidence="1" id="KW-0489">Methyltransferase</keyword>
<dbReference type="Pfam" id="PF00891">
    <property type="entry name" value="Methyltransf_2"/>
    <property type="match status" value="1"/>
</dbReference>
<dbReference type="InterPro" id="IPR036390">
    <property type="entry name" value="WH_DNA-bd_sf"/>
</dbReference>
<dbReference type="Proteomes" id="UP001454036">
    <property type="component" value="Unassembled WGS sequence"/>
</dbReference>
<keyword evidence="3" id="KW-0949">S-adenosyl-L-methionine</keyword>
<dbReference type="GO" id="GO:0008171">
    <property type="term" value="F:O-methyltransferase activity"/>
    <property type="evidence" value="ECO:0007669"/>
    <property type="project" value="InterPro"/>
</dbReference>
<dbReference type="InterPro" id="IPR036388">
    <property type="entry name" value="WH-like_DNA-bd_sf"/>
</dbReference>
<dbReference type="InterPro" id="IPR016461">
    <property type="entry name" value="COMT-like"/>
</dbReference>
<dbReference type="SUPFAM" id="SSF46785">
    <property type="entry name" value="Winged helix' DNA-binding domain"/>
    <property type="match status" value="1"/>
</dbReference>
<name>A0AAV3QAY8_LITER</name>
<dbReference type="EMBL" id="BAABME010020712">
    <property type="protein sequence ID" value="GAA0161219.1"/>
    <property type="molecule type" value="Genomic_DNA"/>
</dbReference>
<reference evidence="5 6" key="1">
    <citation type="submission" date="2024-01" db="EMBL/GenBank/DDBJ databases">
        <title>The complete chloroplast genome sequence of Lithospermum erythrorhizon: insights into the phylogenetic relationship among Boraginaceae species and the maternal lineages of purple gromwells.</title>
        <authorList>
            <person name="Okada T."/>
            <person name="Watanabe K."/>
        </authorList>
    </citation>
    <scope>NUCLEOTIDE SEQUENCE [LARGE SCALE GENOMIC DNA]</scope>
</reference>
<gene>
    <name evidence="5" type="ORF">LIER_39190</name>
</gene>
<evidence type="ECO:0000259" key="4">
    <source>
        <dbReference type="Pfam" id="PF00891"/>
    </source>
</evidence>
<evidence type="ECO:0000256" key="2">
    <source>
        <dbReference type="ARBA" id="ARBA00022679"/>
    </source>
</evidence>
<keyword evidence="2" id="KW-0808">Transferase</keyword>
<evidence type="ECO:0000256" key="1">
    <source>
        <dbReference type="ARBA" id="ARBA00022603"/>
    </source>
</evidence>
<dbReference type="AlphaFoldDB" id="A0AAV3QAY8"/>
<evidence type="ECO:0000313" key="5">
    <source>
        <dbReference type="EMBL" id="GAA0161219.1"/>
    </source>
</evidence>
<dbReference type="InterPro" id="IPR001077">
    <property type="entry name" value="COMT_C"/>
</dbReference>
<accession>A0AAV3QAY8</accession>
<protein>
    <recommendedName>
        <fullName evidence="4">O-methyltransferase C-terminal domain-containing protein</fullName>
    </recommendedName>
</protein>
<sequence>MPLFNLVEALSINKAKADCLQRLMRLLIHSGFFVQMPEGYALTLASRLRLKDNPFSVAPVFETMLDPIVTQPWNDGIILANGSKLMDMMFRYSRAFIGAHSGNLLEKNQSLTIRLTNLWLPTLDVGGLTGTMAKVIANAFPNTSCIVLDLPHVIEGLKGRSNLSFVVEDMFLSLPKTDAVLLKWILHDWTDDKYVEILERCKESLTSKCKVIIIDMVVDQGRKCDEVETQIFYDMHLMTLLNGKERNEKEWAKLFFDAGFTYYKITHKLGVRSLIEVYL</sequence>
<comment type="caution">
    <text evidence="5">The sequence shown here is derived from an EMBL/GenBank/DDBJ whole genome shotgun (WGS) entry which is preliminary data.</text>
</comment>
<dbReference type="GO" id="GO:0032259">
    <property type="term" value="P:methylation"/>
    <property type="evidence" value="ECO:0007669"/>
    <property type="project" value="UniProtKB-KW"/>
</dbReference>
<organism evidence="5 6">
    <name type="scientific">Lithospermum erythrorhizon</name>
    <name type="common">Purple gromwell</name>
    <name type="synonym">Lithospermum officinale var. erythrorhizon</name>
    <dbReference type="NCBI Taxonomy" id="34254"/>
    <lineage>
        <taxon>Eukaryota</taxon>
        <taxon>Viridiplantae</taxon>
        <taxon>Streptophyta</taxon>
        <taxon>Embryophyta</taxon>
        <taxon>Tracheophyta</taxon>
        <taxon>Spermatophyta</taxon>
        <taxon>Magnoliopsida</taxon>
        <taxon>eudicotyledons</taxon>
        <taxon>Gunneridae</taxon>
        <taxon>Pentapetalae</taxon>
        <taxon>asterids</taxon>
        <taxon>lamiids</taxon>
        <taxon>Boraginales</taxon>
        <taxon>Boraginaceae</taxon>
        <taxon>Boraginoideae</taxon>
        <taxon>Lithospermeae</taxon>
        <taxon>Lithospermum</taxon>
    </lineage>
</organism>
<evidence type="ECO:0000313" key="6">
    <source>
        <dbReference type="Proteomes" id="UP001454036"/>
    </source>
</evidence>
<proteinExistence type="predicted"/>
<dbReference type="PROSITE" id="PS51683">
    <property type="entry name" value="SAM_OMT_II"/>
    <property type="match status" value="1"/>
</dbReference>
<dbReference type="Gene3D" id="3.40.50.150">
    <property type="entry name" value="Vaccinia Virus protein VP39"/>
    <property type="match status" value="1"/>
</dbReference>